<dbReference type="Pfam" id="PF14245">
    <property type="entry name" value="Pilin_PilA"/>
    <property type="match status" value="1"/>
</dbReference>
<keyword evidence="4 6" id="KW-1133">Transmembrane helix</keyword>
<dbReference type="Pfam" id="PF07963">
    <property type="entry name" value="N_methyl"/>
    <property type="match status" value="1"/>
</dbReference>
<dbReference type="EMBL" id="KC169829">
    <property type="protein sequence ID" value="AFX67101.1"/>
    <property type="molecule type" value="Genomic_DNA"/>
</dbReference>
<evidence type="ECO:0000313" key="7">
    <source>
        <dbReference type="EMBL" id="AFX67101.1"/>
    </source>
</evidence>
<protein>
    <submittedName>
        <fullName evidence="7">Pilin</fullName>
    </submittedName>
</protein>
<dbReference type="InterPro" id="IPR012902">
    <property type="entry name" value="N_methyl_site"/>
</dbReference>
<dbReference type="InterPro" id="IPR053672">
    <property type="entry name" value="Type_IV_major_pilin"/>
</dbReference>
<comment type="subcellular location">
    <subcellularLocation>
        <location evidence="1">Membrane</location>
        <topology evidence="1">Single-pass membrane protein</topology>
    </subcellularLocation>
</comment>
<evidence type="ECO:0000256" key="3">
    <source>
        <dbReference type="ARBA" id="ARBA00022692"/>
    </source>
</evidence>
<evidence type="ECO:0000256" key="4">
    <source>
        <dbReference type="ARBA" id="ARBA00022989"/>
    </source>
</evidence>
<sequence length="221" mass="23535">MRVSRFNPRNRGFTLIELMIVVAIIGILAAIAIPNFIKFQARSKQSEAKTNLKALYTAQKSFFSEKDRYSNFANEIGFAPERGNRYGYRVSAEAGTCENRTGADITVPNAGVPCISNDSFRFGPNSVIDNPTPNVATYAVASAGGWTTDLGVQPDVDTCPNCNFFAGARGNADNEASFDDWVIAGFEGTGSVGPCSEDGNVASGTPYNTRNDVACDGATGN</sequence>
<dbReference type="InterPro" id="IPR028188">
    <property type="entry name" value="Pilin_PilA"/>
</dbReference>
<keyword evidence="3 6" id="KW-0812">Transmembrane</keyword>
<dbReference type="PANTHER" id="PTHR30093">
    <property type="entry name" value="GENERAL SECRETION PATHWAY PROTEIN G"/>
    <property type="match status" value="1"/>
</dbReference>
<feature type="transmembrane region" description="Helical" evidence="6">
    <location>
        <begin position="12"/>
        <end position="37"/>
    </location>
</feature>
<organism evidence="7">
    <name type="scientific">Myxococcus sp. 121B03</name>
    <dbReference type="NCBI Taxonomy" id="1260163"/>
    <lineage>
        <taxon>Bacteria</taxon>
        <taxon>Pseudomonadati</taxon>
        <taxon>Myxococcota</taxon>
        <taxon>Myxococcia</taxon>
        <taxon>Myxococcales</taxon>
        <taxon>Cystobacterineae</taxon>
        <taxon>Myxococcaceae</taxon>
        <taxon>Myxococcus</taxon>
    </lineage>
</organism>
<dbReference type="NCBIfam" id="TIGR02532">
    <property type="entry name" value="IV_pilin_GFxxxE"/>
    <property type="match status" value="1"/>
</dbReference>
<proteinExistence type="predicted"/>
<keyword evidence="5 6" id="KW-0472">Membrane</keyword>
<name>V5J1Q8_9BACT</name>
<gene>
    <name evidence="7" type="primary">pilA</name>
</gene>
<evidence type="ECO:0000256" key="2">
    <source>
        <dbReference type="ARBA" id="ARBA00022481"/>
    </source>
</evidence>
<keyword evidence="2" id="KW-0488">Methylation</keyword>
<evidence type="ECO:0000256" key="6">
    <source>
        <dbReference type="SAM" id="Phobius"/>
    </source>
</evidence>
<dbReference type="NCBIfam" id="NF041775">
    <property type="entry name" value="typeIV_PilA_Myxo"/>
    <property type="match status" value="1"/>
</dbReference>
<accession>V5J1Q8</accession>
<reference evidence="7" key="1">
    <citation type="submission" date="2012-11" db="EMBL/GenBank/DDBJ databases">
        <title>Myxococcus type IV pilus involves in the social motility via a non-strain-specific pattern, but in a strain-specific pattern for self-recognition.</title>
        <authorList>
            <person name="Pan H.W."/>
            <person name="Zhou X.W."/>
            <person name="Li Y.Z."/>
        </authorList>
    </citation>
    <scope>NUCLEOTIDE SEQUENCE</scope>
    <source>
        <strain evidence="7">121B03</strain>
    </source>
</reference>
<evidence type="ECO:0000256" key="5">
    <source>
        <dbReference type="ARBA" id="ARBA00023136"/>
    </source>
</evidence>
<dbReference type="SUPFAM" id="SSF54523">
    <property type="entry name" value="Pili subunits"/>
    <property type="match status" value="1"/>
</dbReference>
<dbReference type="AlphaFoldDB" id="V5J1Q8"/>
<dbReference type="InterPro" id="IPR045584">
    <property type="entry name" value="Pilin-like"/>
</dbReference>
<dbReference type="PROSITE" id="PS00409">
    <property type="entry name" value="PROKAR_NTER_METHYL"/>
    <property type="match status" value="1"/>
</dbReference>
<dbReference type="GO" id="GO:0016020">
    <property type="term" value="C:membrane"/>
    <property type="evidence" value="ECO:0007669"/>
    <property type="project" value="UniProtKB-SubCell"/>
</dbReference>
<dbReference type="Gene3D" id="3.30.700.10">
    <property type="entry name" value="Glycoprotein, Type 4 Pilin"/>
    <property type="match status" value="1"/>
</dbReference>
<dbReference type="PANTHER" id="PTHR30093:SF44">
    <property type="entry name" value="TYPE II SECRETION SYSTEM CORE PROTEIN G"/>
    <property type="match status" value="1"/>
</dbReference>
<evidence type="ECO:0000256" key="1">
    <source>
        <dbReference type="ARBA" id="ARBA00004167"/>
    </source>
</evidence>